<dbReference type="PIRSF" id="PIRSF021697">
    <property type="entry name" value="UCP021697"/>
    <property type="match status" value="1"/>
</dbReference>
<keyword evidence="4 7" id="KW-1133">Transmembrane helix</keyword>
<evidence type="ECO:0000313" key="9">
    <source>
        <dbReference type="EMBL" id="MBS9536240.1"/>
    </source>
</evidence>
<evidence type="ECO:0000256" key="7">
    <source>
        <dbReference type="SAM" id="Phobius"/>
    </source>
</evidence>
<evidence type="ECO:0000256" key="6">
    <source>
        <dbReference type="SAM" id="MobiDB-lite"/>
    </source>
</evidence>
<sequence length="161" mass="16569">MSGGISSWLSGPESARPDGSVDSADRGLGLPTRGPGSPAPMGRRLLALLADWLIAAGLAGLGVTLGLVQLKDYLISGDWQSATMVIWLVLGAVAVRLFGFTPGQYLCGLRVIPVDGPGLGVGIGRAVVRGLLIALVVPALFSDADGRGLQDRATRTAVVRR</sequence>
<feature type="transmembrane region" description="Helical" evidence="7">
    <location>
        <begin position="82"/>
        <end position="99"/>
    </location>
</feature>
<dbReference type="Proteomes" id="UP001519535">
    <property type="component" value="Unassembled WGS sequence"/>
</dbReference>
<protein>
    <submittedName>
        <fullName evidence="9">RDD family protein</fullName>
    </submittedName>
</protein>
<evidence type="ECO:0000256" key="5">
    <source>
        <dbReference type="ARBA" id="ARBA00023136"/>
    </source>
</evidence>
<dbReference type="InterPro" id="IPR016795">
    <property type="entry name" value="UCP021697"/>
</dbReference>
<dbReference type="EMBL" id="JAHCLR010000098">
    <property type="protein sequence ID" value="MBS9536240.1"/>
    <property type="molecule type" value="Genomic_DNA"/>
</dbReference>
<feature type="domain" description="RDD" evidence="8">
    <location>
        <begin position="39"/>
        <end position="135"/>
    </location>
</feature>
<name>A0ABS5RPM1_9MYCO</name>
<dbReference type="PANTHER" id="PTHR36115">
    <property type="entry name" value="PROLINE-RICH ANTIGEN HOMOLOG-RELATED"/>
    <property type="match status" value="1"/>
</dbReference>
<evidence type="ECO:0000313" key="10">
    <source>
        <dbReference type="Proteomes" id="UP001519535"/>
    </source>
</evidence>
<comment type="subcellular location">
    <subcellularLocation>
        <location evidence="1">Cell membrane</location>
        <topology evidence="1">Multi-pass membrane protein</topology>
    </subcellularLocation>
</comment>
<reference evidence="9 10" key="1">
    <citation type="submission" date="2021-05" db="EMBL/GenBank/DDBJ databases">
        <title>Mycobacterium acidophilum sp. nov., an extremely acid-tolerant member of the genus Mycobacterium.</title>
        <authorList>
            <person name="Xia J."/>
        </authorList>
    </citation>
    <scope>NUCLEOTIDE SEQUENCE [LARGE SCALE GENOMIC DNA]</scope>
    <source>
        <strain evidence="9 10">M1</strain>
    </source>
</reference>
<accession>A0ABS5RPM1</accession>
<organism evidence="9 10">
    <name type="scientific">Mycolicibacter acidiphilus</name>
    <dbReference type="NCBI Taxonomy" id="2835306"/>
    <lineage>
        <taxon>Bacteria</taxon>
        <taxon>Bacillati</taxon>
        <taxon>Actinomycetota</taxon>
        <taxon>Actinomycetes</taxon>
        <taxon>Mycobacteriales</taxon>
        <taxon>Mycobacteriaceae</taxon>
        <taxon>Mycolicibacter</taxon>
    </lineage>
</organism>
<evidence type="ECO:0000256" key="4">
    <source>
        <dbReference type="ARBA" id="ARBA00022989"/>
    </source>
</evidence>
<proteinExistence type="predicted"/>
<keyword evidence="5 7" id="KW-0472">Membrane</keyword>
<keyword evidence="3 7" id="KW-0812">Transmembrane</keyword>
<feature type="region of interest" description="Disordered" evidence="6">
    <location>
        <begin position="1"/>
        <end position="36"/>
    </location>
</feature>
<gene>
    <name evidence="9" type="ORF">KIH27_21910</name>
</gene>
<dbReference type="RefSeq" id="WP_214095065.1">
    <property type="nucleotide sequence ID" value="NZ_JAHCLR010000098.1"/>
</dbReference>
<dbReference type="InterPro" id="IPR051791">
    <property type="entry name" value="Pra-immunoreactive"/>
</dbReference>
<evidence type="ECO:0000256" key="2">
    <source>
        <dbReference type="ARBA" id="ARBA00022475"/>
    </source>
</evidence>
<keyword evidence="10" id="KW-1185">Reference proteome</keyword>
<comment type="caution">
    <text evidence="9">The sequence shown here is derived from an EMBL/GenBank/DDBJ whole genome shotgun (WGS) entry which is preliminary data.</text>
</comment>
<evidence type="ECO:0000256" key="1">
    <source>
        <dbReference type="ARBA" id="ARBA00004651"/>
    </source>
</evidence>
<dbReference type="PANTHER" id="PTHR36115:SF6">
    <property type="entry name" value="PROLINE-RICH ANTIGEN HOMOLOG"/>
    <property type="match status" value="1"/>
</dbReference>
<dbReference type="InterPro" id="IPR010432">
    <property type="entry name" value="RDD"/>
</dbReference>
<feature type="transmembrane region" description="Helical" evidence="7">
    <location>
        <begin position="45"/>
        <end position="70"/>
    </location>
</feature>
<keyword evidence="2" id="KW-1003">Cell membrane</keyword>
<evidence type="ECO:0000256" key="3">
    <source>
        <dbReference type="ARBA" id="ARBA00022692"/>
    </source>
</evidence>
<evidence type="ECO:0000259" key="8">
    <source>
        <dbReference type="Pfam" id="PF06271"/>
    </source>
</evidence>
<dbReference type="Pfam" id="PF06271">
    <property type="entry name" value="RDD"/>
    <property type="match status" value="1"/>
</dbReference>